<dbReference type="Proteomes" id="UP001597094">
    <property type="component" value="Unassembled WGS sequence"/>
</dbReference>
<dbReference type="RefSeq" id="WP_377522436.1">
    <property type="nucleotide sequence ID" value="NZ_JBHTLD010000007.1"/>
</dbReference>
<accession>A0ABW3SL25</accession>
<evidence type="ECO:0000313" key="3">
    <source>
        <dbReference type="Proteomes" id="UP001597094"/>
    </source>
</evidence>
<reference evidence="3" key="1">
    <citation type="journal article" date="2019" name="Int. J. Syst. Evol. Microbiol.">
        <title>The Global Catalogue of Microorganisms (GCM) 10K type strain sequencing project: providing services to taxonomists for standard genome sequencing and annotation.</title>
        <authorList>
            <consortium name="The Broad Institute Genomics Platform"/>
            <consortium name="The Broad Institute Genome Sequencing Center for Infectious Disease"/>
            <person name="Wu L."/>
            <person name="Ma J."/>
        </authorList>
    </citation>
    <scope>NUCLEOTIDE SEQUENCE [LARGE SCALE GENOMIC DNA]</scope>
    <source>
        <strain evidence="3">JCM 31319</strain>
    </source>
</reference>
<gene>
    <name evidence="2" type="ORF">ACFQ2O_01800</name>
</gene>
<proteinExistence type="predicted"/>
<name>A0ABW3SL25_9BACT</name>
<keyword evidence="3" id="KW-1185">Reference proteome</keyword>
<protein>
    <submittedName>
        <fullName evidence="2">Uncharacterized protein</fullName>
    </submittedName>
</protein>
<comment type="caution">
    <text evidence="2">The sequence shown here is derived from an EMBL/GenBank/DDBJ whole genome shotgun (WGS) entry which is preliminary data.</text>
</comment>
<organism evidence="2 3">
    <name type="scientific">Pontibacter rugosus</name>
    <dbReference type="NCBI Taxonomy" id="1745966"/>
    <lineage>
        <taxon>Bacteria</taxon>
        <taxon>Pseudomonadati</taxon>
        <taxon>Bacteroidota</taxon>
        <taxon>Cytophagia</taxon>
        <taxon>Cytophagales</taxon>
        <taxon>Hymenobacteraceae</taxon>
        <taxon>Pontibacter</taxon>
    </lineage>
</organism>
<evidence type="ECO:0000313" key="2">
    <source>
        <dbReference type="EMBL" id="MFD1184921.1"/>
    </source>
</evidence>
<feature type="compositionally biased region" description="Acidic residues" evidence="1">
    <location>
        <begin position="135"/>
        <end position="163"/>
    </location>
</feature>
<feature type="region of interest" description="Disordered" evidence="1">
    <location>
        <begin position="125"/>
        <end position="184"/>
    </location>
</feature>
<evidence type="ECO:0000256" key="1">
    <source>
        <dbReference type="SAM" id="MobiDB-lite"/>
    </source>
</evidence>
<dbReference type="EMBL" id="JBHTLD010000007">
    <property type="protein sequence ID" value="MFD1184921.1"/>
    <property type="molecule type" value="Genomic_DNA"/>
</dbReference>
<sequence length="214" mass="23921">MEQLTQDLLERAKAVVSSQKKDYTEMGKVHRAITGTHYGCTPCNESRILYTLNSFINQPERFALRIKEAATEMEEQKQTSNYRFSKNATSKLIVLVTADSVIKVTPDNLTDEKAEAVLAHKQYAHNIERIPGTEPEQELTDDEDETETGTDEGSEDSSEDEQADVPATDSEGTEPEQELTLDQAQAKYEELTGQKPGSRNLNTLLKAIAEHESK</sequence>